<dbReference type="InterPro" id="IPR001753">
    <property type="entry name" value="Enoyl-CoA_hydra/iso"/>
</dbReference>
<dbReference type="GO" id="GO:0006635">
    <property type="term" value="P:fatty acid beta-oxidation"/>
    <property type="evidence" value="ECO:0007669"/>
    <property type="project" value="TreeGrafter"/>
</dbReference>
<dbReference type="CDD" id="cd06558">
    <property type="entry name" value="crotonase-like"/>
    <property type="match status" value="1"/>
</dbReference>
<gene>
    <name evidence="4" type="ORF">G6F50_005448</name>
</gene>
<dbReference type="PANTHER" id="PTHR11941:SF75">
    <property type="entry name" value="ENOYL-COA HYDRATASE_ISOMERASE FAMILY PROTEIN"/>
    <property type="match status" value="1"/>
</dbReference>
<dbReference type="SUPFAM" id="SSF52096">
    <property type="entry name" value="ClpP/crotonase"/>
    <property type="match status" value="1"/>
</dbReference>
<comment type="catalytic activity">
    <reaction evidence="1">
        <text>a (3Z)-enoyl-CoA = a 4-saturated (2E)-enoyl-CoA</text>
        <dbReference type="Rhea" id="RHEA:45900"/>
        <dbReference type="ChEBI" id="CHEBI:85097"/>
        <dbReference type="ChEBI" id="CHEBI:85489"/>
        <dbReference type="EC" id="5.3.3.8"/>
    </reaction>
</comment>
<evidence type="ECO:0000256" key="1">
    <source>
        <dbReference type="ARBA" id="ARBA00000452"/>
    </source>
</evidence>
<keyword evidence="3" id="KW-0443">Lipid metabolism</keyword>
<evidence type="ECO:0000256" key="3">
    <source>
        <dbReference type="ARBA" id="ARBA00023098"/>
    </source>
</evidence>
<dbReference type="GO" id="GO:0005777">
    <property type="term" value="C:peroxisome"/>
    <property type="evidence" value="ECO:0007669"/>
    <property type="project" value="TreeGrafter"/>
</dbReference>
<dbReference type="Proteomes" id="UP000740926">
    <property type="component" value="Unassembled WGS sequence"/>
</dbReference>
<dbReference type="FunFam" id="3.90.226.10:FF:000049">
    <property type="entry name" value="Enoyl-CoA delta isomerase 3"/>
    <property type="match status" value="1"/>
</dbReference>
<accession>A0A9P6Z4B6</accession>
<dbReference type="InterPro" id="IPR029045">
    <property type="entry name" value="ClpP/crotonase-like_dom_sf"/>
</dbReference>
<reference evidence="4 5" key="1">
    <citation type="journal article" date="2020" name="Microb. Genom.">
        <title>Genetic diversity of clinical and environmental Mucorales isolates obtained from an investigation of mucormycosis cases among solid organ transplant recipients.</title>
        <authorList>
            <person name="Nguyen M.H."/>
            <person name="Kaul D."/>
            <person name="Muto C."/>
            <person name="Cheng S.J."/>
            <person name="Richter R.A."/>
            <person name="Bruno V.M."/>
            <person name="Liu G."/>
            <person name="Beyhan S."/>
            <person name="Sundermann A.J."/>
            <person name="Mounaud S."/>
            <person name="Pasculle A.W."/>
            <person name="Nierman W.C."/>
            <person name="Driscoll E."/>
            <person name="Cumbie R."/>
            <person name="Clancy C.J."/>
            <person name="Dupont C.L."/>
        </authorList>
    </citation>
    <scope>NUCLEOTIDE SEQUENCE [LARGE SCALE GENOMIC DNA]</scope>
    <source>
        <strain evidence="4 5">GL24</strain>
    </source>
</reference>
<evidence type="ECO:0008006" key="6">
    <source>
        <dbReference type="Google" id="ProtNLM"/>
    </source>
</evidence>
<sequence length="244" mass="27434">MVQFPLALPTEQDHRMTLSREGPLFILHMHNRDNRISPQFCQAFLKALQIIEDIFFQADDPVDMALVTVGNDKFYSNGLDLEYAIAYPTFIDTVLLLLKKLLTFCIPTVAAINGHAFAGGCMLAFAHDYRVMRSDRGYMCLNEVDLPSALAPGMAAIIREKTTPKVYRDMILQARQLSAREALEEGIVDLAVPKDEIVSKAKELALKWAPKAKAGIVYKQLKEEMYVDTVKQLGVPFNRLASRL</sequence>
<dbReference type="PANTHER" id="PTHR11941">
    <property type="entry name" value="ENOYL-COA HYDRATASE-RELATED"/>
    <property type="match status" value="1"/>
</dbReference>
<name>A0A9P6Z4B6_9FUNG</name>
<protein>
    <recommendedName>
        <fullName evidence="6">Enoyl-CoA hydratase</fullName>
    </recommendedName>
</protein>
<evidence type="ECO:0000256" key="2">
    <source>
        <dbReference type="ARBA" id="ARBA00000765"/>
    </source>
</evidence>
<dbReference type="Pfam" id="PF00378">
    <property type="entry name" value="ECH_1"/>
    <property type="match status" value="1"/>
</dbReference>
<dbReference type="AlphaFoldDB" id="A0A9P6Z4B6"/>
<dbReference type="EMBL" id="JAANIU010000726">
    <property type="protein sequence ID" value="KAG1570491.1"/>
    <property type="molecule type" value="Genomic_DNA"/>
</dbReference>
<organism evidence="4 5">
    <name type="scientific">Rhizopus delemar</name>
    <dbReference type="NCBI Taxonomy" id="936053"/>
    <lineage>
        <taxon>Eukaryota</taxon>
        <taxon>Fungi</taxon>
        <taxon>Fungi incertae sedis</taxon>
        <taxon>Mucoromycota</taxon>
        <taxon>Mucoromycotina</taxon>
        <taxon>Mucoromycetes</taxon>
        <taxon>Mucorales</taxon>
        <taxon>Mucorineae</taxon>
        <taxon>Rhizopodaceae</taxon>
        <taxon>Rhizopus</taxon>
    </lineage>
</organism>
<evidence type="ECO:0000313" key="4">
    <source>
        <dbReference type="EMBL" id="KAG1570491.1"/>
    </source>
</evidence>
<dbReference type="Gene3D" id="3.90.226.10">
    <property type="entry name" value="2-enoyl-CoA Hydratase, Chain A, domain 1"/>
    <property type="match status" value="1"/>
</dbReference>
<comment type="catalytic activity">
    <reaction evidence="2">
        <text>a (3E)-enoyl-CoA = a 4-saturated (2E)-enoyl-CoA</text>
        <dbReference type="Rhea" id="RHEA:45228"/>
        <dbReference type="ChEBI" id="CHEBI:58521"/>
        <dbReference type="ChEBI" id="CHEBI:85097"/>
        <dbReference type="EC" id="5.3.3.8"/>
    </reaction>
</comment>
<keyword evidence="5" id="KW-1185">Reference proteome</keyword>
<evidence type="ECO:0000313" key="5">
    <source>
        <dbReference type="Proteomes" id="UP000740926"/>
    </source>
</evidence>
<comment type="caution">
    <text evidence="4">The sequence shown here is derived from an EMBL/GenBank/DDBJ whole genome shotgun (WGS) entry which is preliminary data.</text>
</comment>
<dbReference type="GO" id="GO:0004165">
    <property type="term" value="F:delta(3)-delta(2)-enoyl-CoA isomerase activity"/>
    <property type="evidence" value="ECO:0007669"/>
    <property type="project" value="UniProtKB-EC"/>
</dbReference>
<proteinExistence type="predicted"/>